<feature type="region of interest" description="Disordered" evidence="1">
    <location>
        <begin position="212"/>
        <end position="256"/>
    </location>
</feature>
<feature type="region of interest" description="Disordered" evidence="1">
    <location>
        <begin position="478"/>
        <end position="500"/>
    </location>
</feature>
<dbReference type="InterPro" id="IPR013083">
    <property type="entry name" value="Znf_RING/FYVE/PHD"/>
</dbReference>
<sequence>MSQHMMPYKVYCEGVPVRTTNRPGSQLLGVNGRDDGPPVLSLIPKELDGECFEEALARVCRCIGGGTAQDNGDSDSDLEVVAETVSVNLRCPWQCPICLKNYSLENLIIDPYFNRITTMMLDCEEDVTDIDVKPDGSWRVKNETERWNLVQWHSPNGSLSAPTVPEMKPGLETLKQVKQEGGSEGYTGLKLGIKKNHNGIWEVNKAEDTLSLSSENRSEKKPKTRSQKTMPTSSSAAGSYRDGEDPSVNDDGGGRFDFSMNNANELDSLGLSFESAYGATNRVPSAPRGNTDVIFLSDSDDETLNEVLPEAGINFSMPPPGVPDAYLEEPDVGNGDIDLFNGGNDEIEMHPWSLPMGTQAGPRLQLFGSEVEVSDTLAEVQTVKHTPSNCHGPMNGTPSKTDVSSIQVPVSDFRANANGSGGLFNKSLALGGDDDDTSLQIFLPSHTAREEAQGGANNQPILSSVVNTEDWISLRLGGGGSTNNVESTSTNGFNSRDKLSSKEGRMDTLADTVVIMLKMQNVVLHAMMVDTGSSIELLFQNMIDQMGLVDKVKPSDVDISGFILPITGGPAMVDIVFYVFNARSYYLGIRGRCWLHNMRAIPSPYHLALGFEWNGGIYETKGSQKLAQACKNYVTTMTEPSIPQVA</sequence>
<feature type="compositionally biased region" description="Polar residues" evidence="1">
    <location>
        <begin position="482"/>
        <end position="494"/>
    </location>
</feature>
<keyword evidence="3" id="KW-1185">Reference proteome</keyword>
<reference evidence="2 3" key="1">
    <citation type="journal article" date="2020" name="IScience">
        <title>Genome Sequencing of the Endangered Kingdonia uniflora (Circaeasteraceae, Ranunculales) Reveals Potential Mechanisms of Evolutionary Specialization.</title>
        <authorList>
            <person name="Sun Y."/>
            <person name="Deng T."/>
            <person name="Zhang A."/>
            <person name="Moore M.J."/>
            <person name="Landis J.B."/>
            <person name="Lin N."/>
            <person name="Zhang H."/>
            <person name="Zhang X."/>
            <person name="Huang J."/>
            <person name="Zhang X."/>
            <person name="Sun H."/>
            <person name="Wang H."/>
        </authorList>
    </citation>
    <scope>NUCLEOTIDE SEQUENCE [LARGE SCALE GENOMIC DNA]</scope>
    <source>
        <strain evidence="2">TB1705</strain>
        <tissue evidence="2">Leaf</tissue>
    </source>
</reference>
<protein>
    <submittedName>
        <fullName evidence="2">Uncharacterized protein</fullName>
    </submittedName>
</protein>
<dbReference type="AlphaFoldDB" id="A0A7J7KWD4"/>
<feature type="region of interest" description="Disordered" evidence="1">
    <location>
        <begin position="385"/>
        <end position="404"/>
    </location>
</feature>
<dbReference type="GO" id="GO:0061665">
    <property type="term" value="F:SUMO ligase activity"/>
    <property type="evidence" value="ECO:0007669"/>
    <property type="project" value="TreeGrafter"/>
</dbReference>
<evidence type="ECO:0000256" key="1">
    <source>
        <dbReference type="SAM" id="MobiDB-lite"/>
    </source>
</evidence>
<dbReference type="Proteomes" id="UP000541444">
    <property type="component" value="Unassembled WGS sequence"/>
</dbReference>
<proteinExistence type="predicted"/>
<dbReference type="Gene3D" id="3.30.40.10">
    <property type="entry name" value="Zinc/RING finger domain, C3HC4 (zinc finger)"/>
    <property type="match status" value="1"/>
</dbReference>
<dbReference type="EMBL" id="JACGCM010002827">
    <property type="protein sequence ID" value="KAF6134689.1"/>
    <property type="molecule type" value="Genomic_DNA"/>
</dbReference>
<gene>
    <name evidence="2" type="ORF">GIB67_002090</name>
</gene>
<dbReference type="GO" id="GO:0000785">
    <property type="term" value="C:chromatin"/>
    <property type="evidence" value="ECO:0007669"/>
    <property type="project" value="TreeGrafter"/>
</dbReference>
<comment type="caution">
    <text evidence="2">The sequence shown here is derived from an EMBL/GenBank/DDBJ whole genome shotgun (WGS) entry which is preliminary data.</text>
</comment>
<dbReference type="PANTHER" id="PTHR10782">
    <property type="entry name" value="ZINC FINGER MIZ DOMAIN-CONTAINING PROTEIN"/>
    <property type="match status" value="1"/>
</dbReference>
<name>A0A7J7KWD4_9MAGN</name>
<feature type="compositionally biased region" description="Polar residues" evidence="1">
    <location>
        <begin position="227"/>
        <end position="237"/>
    </location>
</feature>
<dbReference type="PANTHER" id="PTHR10782:SF102">
    <property type="entry name" value="E3 SUMO-PROTEIN LIGASE SIZ1"/>
    <property type="match status" value="1"/>
</dbReference>
<accession>A0A7J7KWD4</accession>
<organism evidence="2 3">
    <name type="scientific">Kingdonia uniflora</name>
    <dbReference type="NCBI Taxonomy" id="39325"/>
    <lineage>
        <taxon>Eukaryota</taxon>
        <taxon>Viridiplantae</taxon>
        <taxon>Streptophyta</taxon>
        <taxon>Embryophyta</taxon>
        <taxon>Tracheophyta</taxon>
        <taxon>Spermatophyta</taxon>
        <taxon>Magnoliopsida</taxon>
        <taxon>Ranunculales</taxon>
        <taxon>Circaeasteraceae</taxon>
        <taxon>Kingdonia</taxon>
    </lineage>
</organism>
<dbReference type="OrthoDB" id="28127at2759"/>
<evidence type="ECO:0000313" key="3">
    <source>
        <dbReference type="Proteomes" id="UP000541444"/>
    </source>
</evidence>
<dbReference type="GO" id="GO:0016925">
    <property type="term" value="P:protein sumoylation"/>
    <property type="evidence" value="ECO:0007669"/>
    <property type="project" value="TreeGrafter"/>
</dbReference>
<evidence type="ECO:0000313" key="2">
    <source>
        <dbReference type="EMBL" id="KAF6134689.1"/>
    </source>
</evidence>